<sequence>MAFFRRPSWPSMCTSAPASTAINNPELVTPLESTTDDNKDKEGKEAEGGEEEEDNGDTGGEERDVESTTDDNKDKEGKEAEGGEEEEDNGDTGGEERDVGATSATNFNMYYPWFAFPGGYYPPPPPAPGYVYQPSYQPPAYTPHHQMMAPQIFSNENPNACSII</sequence>
<dbReference type="AlphaFoldDB" id="A0A1E5W1G8"/>
<feature type="compositionally biased region" description="Polar residues" evidence="1">
    <location>
        <begin position="11"/>
        <end position="23"/>
    </location>
</feature>
<proteinExistence type="predicted"/>
<organism evidence="2 3">
    <name type="scientific">Dichanthelium oligosanthes</name>
    <dbReference type="NCBI Taxonomy" id="888268"/>
    <lineage>
        <taxon>Eukaryota</taxon>
        <taxon>Viridiplantae</taxon>
        <taxon>Streptophyta</taxon>
        <taxon>Embryophyta</taxon>
        <taxon>Tracheophyta</taxon>
        <taxon>Spermatophyta</taxon>
        <taxon>Magnoliopsida</taxon>
        <taxon>Liliopsida</taxon>
        <taxon>Poales</taxon>
        <taxon>Poaceae</taxon>
        <taxon>PACMAD clade</taxon>
        <taxon>Panicoideae</taxon>
        <taxon>Panicodae</taxon>
        <taxon>Paniceae</taxon>
        <taxon>Dichantheliinae</taxon>
        <taxon>Dichanthelium</taxon>
    </lineage>
</organism>
<keyword evidence="3" id="KW-1185">Reference proteome</keyword>
<comment type="caution">
    <text evidence="2">The sequence shown here is derived from an EMBL/GenBank/DDBJ whole genome shotgun (WGS) entry which is preliminary data.</text>
</comment>
<evidence type="ECO:0000256" key="1">
    <source>
        <dbReference type="SAM" id="MobiDB-lite"/>
    </source>
</evidence>
<reference evidence="2 3" key="1">
    <citation type="submission" date="2016-09" db="EMBL/GenBank/DDBJ databases">
        <title>The draft genome of Dichanthelium oligosanthes: A C3 panicoid grass species.</title>
        <authorList>
            <person name="Studer A.J."/>
            <person name="Schnable J.C."/>
            <person name="Brutnell T.P."/>
        </authorList>
    </citation>
    <scope>NUCLEOTIDE SEQUENCE [LARGE SCALE GENOMIC DNA]</scope>
    <source>
        <strain evidence="3">cv. Kellogg 1175</strain>
        <tissue evidence="2">Leaf</tissue>
    </source>
</reference>
<protein>
    <submittedName>
        <fullName evidence="2">Uncharacterized protein</fullName>
    </submittedName>
</protein>
<gene>
    <name evidence="2" type="ORF">BAE44_0007768</name>
</gene>
<feature type="region of interest" description="Disordered" evidence="1">
    <location>
        <begin position="1"/>
        <end position="101"/>
    </location>
</feature>
<dbReference type="EMBL" id="LWDX02023901">
    <property type="protein sequence ID" value="OEL31212.1"/>
    <property type="molecule type" value="Genomic_DNA"/>
</dbReference>
<evidence type="ECO:0000313" key="2">
    <source>
        <dbReference type="EMBL" id="OEL31212.1"/>
    </source>
</evidence>
<accession>A0A1E5W1G8</accession>
<evidence type="ECO:0000313" key="3">
    <source>
        <dbReference type="Proteomes" id="UP000095767"/>
    </source>
</evidence>
<feature type="compositionally biased region" description="Basic and acidic residues" evidence="1">
    <location>
        <begin position="60"/>
        <end position="81"/>
    </location>
</feature>
<dbReference type="Proteomes" id="UP000095767">
    <property type="component" value="Unassembled WGS sequence"/>
</dbReference>
<feature type="compositionally biased region" description="Basic and acidic residues" evidence="1">
    <location>
        <begin position="36"/>
        <end position="47"/>
    </location>
</feature>
<dbReference type="STRING" id="888268.A0A1E5W1G8"/>
<name>A0A1E5W1G8_9POAL</name>